<dbReference type="PANTHER" id="PTHR34987">
    <property type="entry name" value="C, PUTATIVE (AFU_ORTHOLOGUE AFUA_3G02880)-RELATED"/>
    <property type="match status" value="1"/>
</dbReference>
<protein>
    <submittedName>
        <fullName evidence="4">Rhamnosidase B</fullName>
    </submittedName>
</protein>
<dbReference type="AlphaFoldDB" id="A0A8H4NNU9"/>
<dbReference type="GO" id="GO:0003824">
    <property type="term" value="F:catalytic activity"/>
    <property type="evidence" value="ECO:0007669"/>
    <property type="project" value="UniProtKB-ARBA"/>
</dbReference>
<reference evidence="4 5" key="1">
    <citation type="submission" date="2020-01" db="EMBL/GenBank/DDBJ databases">
        <title>Identification and distribution of gene clusters putatively required for synthesis of sphingolipid metabolism inhibitors in phylogenetically diverse species of the filamentous fungus Fusarium.</title>
        <authorList>
            <person name="Kim H.-S."/>
            <person name="Busman M."/>
            <person name="Brown D.W."/>
            <person name="Divon H."/>
            <person name="Uhlig S."/>
            <person name="Proctor R.H."/>
        </authorList>
    </citation>
    <scope>NUCLEOTIDE SEQUENCE [LARGE SCALE GENOMIC DNA]</scope>
    <source>
        <strain evidence="4 5">NRRL 13308</strain>
    </source>
</reference>
<dbReference type="Gene3D" id="2.60.40.1180">
    <property type="entry name" value="Golgi alpha-mannosidase II"/>
    <property type="match status" value="1"/>
</dbReference>
<dbReference type="EMBL" id="JAADJF010000051">
    <property type="protein sequence ID" value="KAF4442080.1"/>
    <property type="molecule type" value="Genomic_DNA"/>
</dbReference>
<dbReference type="InterPro" id="IPR031728">
    <property type="entry name" value="GlcAase_C"/>
</dbReference>
<gene>
    <name evidence="4" type="ORF">FACUT_2303</name>
</gene>
<feature type="domain" description="Alpha-L-rhamnosidase six-hairpin glycosidase" evidence="3">
    <location>
        <begin position="859"/>
        <end position="1078"/>
    </location>
</feature>
<dbReference type="SUPFAM" id="SSF48208">
    <property type="entry name" value="Six-hairpin glycosidases"/>
    <property type="match status" value="1"/>
</dbReference>
<feature type="signal peptide" evidence="1">
    <location>
        <begin position="1"/>
        <end position="19"/>
    </location>
</feature>
<dbReference type="Pfam" id="PF17389">
    <property type="entry name" value="Bac_rhamnosid6H"/>
    <property type="match status" value="1"/>
</dbReference>
<evidence type="ECO:0000313" key="5">
    <source>
        <dbReference type="Proteomes" id="UP000536711"/>
    </source>
</evidence>
<feature type="domain" description="Beta-glucuronidase C-terminal" evidence="2">
    <location>
        <begin position="372"/>
        <end position="473"/>
    </location>
</feature>
<evidence type="ECO:0000259" key="2">
    <source>
        <dbReference type="Pfam" id="PF16862"/>
    </source>
</evidence>
<organism evidence="4 5">
    <name type="scientific">Fusarium acutatum</name>
    <dbReference type="NCBI Taxonomy" id="78861"/>
    <lineage>
        <taxon>Eukaryota</taxon>
        <taxon>Fungi</taxon>
        <taxon>Dikarya</taxon>
        <taxon>Ascomycota</taxon>
        <taxon>Pezizomycotina</taxon>
        <taxon>Sordariomycetes</taxon>
        <taxon>Hypocreomycetidae</taxon>
        <taxon>Hypocreales</taxon>
        <taxon>Nectriaceae</taxon>
        <taxon>Fusarium</taxon>
        <taxon>Fusarium fujikuroi species complex</taxon>
    </lineage>
</organism>
<dbReference type="OrthoDB" id="6503935at2759"/>
<dbReference type="InterPro" id="IPR013780">
    <property type="entry name" value="Glyco_hydro_b"/>
</dbReference>
<dbReference type="PANTHER" id="PTHR34987:SF2">
    <property type="entry name" value="B, PUTATIVE (AFU_ORTHOLOGUE AFUA_7G05040)-RELATED"/>
    <property type="match status" value="1"/>
</dbReference>
<proteinExistence type="predicted"/>
<evidence type="ECO:0000313" key="4">
    <source>
        <dbReference type="EMBL" id="KAF4442080.1"/>
    </source>
</evidence>
<accession>A0A8H4NNU9</accession>
<keyword evidence="1" id="KW-0732">Signal</keyword>
<evidence type="ECO:0000256" key="1">
    <source>
        <dbReference type="SAM" id="SignalP"/>
    </source>
</evidence>
<dbReference type="SUPFAM" id="SSF51445">
    <property type="entry name" value="(Trans)glycosidases"/>
    <property type="match status" value="1"/>
</dbReference>
<dbReference type="InterPro" id="IPR017853">
    <property type="entry name" value="GH"/>
</dbReference>
<dbReference type="GO" id="GO:0005975">
    <property type="term" value="P:carbohydrate metabolic process"/>
    <property type="evidence" value="ECO:0007669"/>
    <property type="project" value="InterPro"/>
</dbReference>
<dbReference type="Pfam" id="PF16862">
    <property type="entry name" value="Glyco_hydro_79C"/>
    <property type="match status" value="1"/>
</dbReference>
<comment type="caution">
    <text evidence="4">The sequence shown here is derived from an EMBL/GenBank/DDBJ whole genome shotgun (WGS) entry which is preliminary data.</text>
</comment>
<keyword evidence="5" id="KW-1185">Reference proteome</keyword>
<dbReference type="Proteomes" id="UP000536711">
    <property type="component" value="Unassembled WGS sequence"/>
</dbReference>
<evidence type="ECO:0000259" key="3">
    <source>
        <dbReference type="Pfam" id="PF17389"/>
    </source>
</evidence>
<dbReference type="InterPro" id="IPR008928">
    <property type="entry name" value="6-hairpin_glycosidase_sf"/>
</dbReference>
<sequence>MASLLSIAWFIAQAATASGLSFNVPSSPPSNSSAQLSDAPVGVSFEFFAFPGYWNDVPSTSTCLQNLKDLSGTWPPIRIGGTTQDRATYNASSTQQVTYTVANAGDAPSTLTFGPSFMSLAGTYDGRVTIGLNRRLNNLANTVAAASKAVDQIGSLYAIELGNEPNFFSSSDPIAQGSSWTASADYNSEVSWQDAVCGNLSASNLISAGVFFGTSPMCIVGLTAVDDQANSYVRQYCSHNYPQSKSTANLANLMSHSAIASQIKPFAKEVASAAAKGKPHVFGETNSATQGGGGISPTYGAGLWLLDYVMQSLIMGTETLYFHHGTIGNCQYCWWGKYSMGSPYFGAYFATMTLAGADKIAPLDDQTTGYAAYAIYKDDEPIRVLLYNSDYYTSGSRPSQSFTLTGLSGSTVSAKRLTAAASTSRVDAGQSPTVAEQTFENGSCKTQGQSTVESATVSGGKATFTLQASEALLVTLQAVRVLGSDEMAPSQEQQIINQLQSNWIWIPDWIDSSKENTAARIVTFSRKLTLPSRPTRALVHFSADTRYKLIINGTRVAVGPARGSPLIWYYDSLDIAPHLKQGDNEICFLVIRYFAASRGGMPFERTSFPGLTVIGGVESDGQFTSLDSRHGWLAQEDNSILFPMGRPDDVFLHINEYIVRSPAKVKVTPVPYNIKTLNGELPPWRLRSRVIPTPEQRPISVTTVRKNVGSLSSDDWVVYLSGKRPLTLAAGSSHTLEVQADVHSTAFLRWAFKATQKSQIRLKITYSEGYENEPRSYPFFRSKSDRLDATNGHIIGPYDDITLDLPGSQIVVYEPFWFRTFRVMRWEITAGAGAVELSSFDATQVNYPLAVKASWDEPRDKDAKQIWDVSIRTMRNCMFDGYSDCPFYEQLQYSGDSRSVGLFHYLLSGDDRLMSQTITNFAASVTPEGLTQSRFPSHVPQIIAGFSLYWVLQICDHHLYFGDTAYTRSFLPRIDGVFEFFESHIDDLGLVSGFPEDVWQYVDWVTSWGATDTHPDKGVPTSGRESNRHTYFSMLYAYVLKQAARLVRDVGRPGYADEYESRAASVVKAIRTHCYDGKFFTDSTADIAGDGAYSQHCQVFAVLSGAAFPAEQPHLLKESFSNPDFSKCSYVMMFYALRAFALAGDEVYESAWGSVWDPWRKMLANNLTTWEEDDVRQRSDCHAWGSVPIYEYCTELAGLHVIAPGSSKILFSPRLNLTPELKAKVALGSSNTATVSWSIDEDGRKKVELRLESPVWIVNKLPGGEERDYGVIDHLTMSV</sequence>
<dbReference type="Gene3D" id="3.20.20.80">
    <property type="entry name" value="Glycosidases"/>
    <property type="match status" value="1"/>
</dbReference>
<dbReference type="InterPro" id="IPR012341">
    <property type="entry name" value="6hp_glycosidase-like_sf"/>
</dbReference>
<feature type="chain" id="PRO_5034137274" evidence="1">
    <location>
        <begin position="20"/>
        <end position="1279"/>
    </location>
</feature>
<dbReference type="Gene3D" id="2.60.420.10">
    <property type="entry name" value="Maltose phosphorylase, domain 3"/>
    <property type="match status" value="1"/>
</dbReference>
<dbReference type="Gene3D" id="1.50.10.10">
    <property type="match status" value="1"/>
</dbReference>
<name>A0A8H4NNU9_9HYPO</name>
<dbReference type="Gene3D" id="2.60.120.260">
    <property type="entry name" value="Galactose-binding domain-like"/>
    <property type="match status" value="1"/>
</dbReference>
<dbReference type="InterPro" id="IPR035396">
    <property type="entry name" value="Bac_rhamnosid6H"/>
</dbReference>